<dbReference type="AlphaFoldDB" id="A0AAW1HD91"/>
<dbReference type="PANTHER" id="PTHR47287:SF15">
    <property type="entry name" value="ZINC FINGER PROTEIN 3-LIKE"/>
    <property type="match status" value="1"/>
</dbReference>
<comment type="caution">
    <text evidence="9">The sequence shown here is derived from an EMBL/GenBank/DDBJ whole genome shotgun (WGS) entry which is preliminary data.</text>
</comment>
<evidence type="ECO:0000256" key="1">
    <source>
        <dbReference type="ARBA" id="ARBA00004123"/>
    </source>
</evidence>
<keyword evidence="3 6" id="KW-0863">Zinc-finger</keyword>
<protein>
    <recommendedName>
        <fullName evidence="8">C2H2-type domain-containing protein</fullName>
    </recommendedName>
</protein>
<keyword evidence="4" id="KW-0862">Zinc</keyword>
<dbReference type="SUPFAM" id="SSF57667">
    <property type="entry name" value="beta-beta-alpha zinc fingers"/>
    <property type="match status" value="1"/>
</dbReference>
<evidence type="ECO:0000256" key="6">
    <source>
        <dbReference type="PROSITE-ProRule" id="PRU00042"/>
    </source>
</evidence>
<evidence type="ECO:0000256" key="3">
    <source>
        <dbReference type="ARBA" id="ARBA00022771"/>
    </source>
</evidence>
<evidence type="ECO:0000313" key="9">
    <source>
        <dbReference type="EMBL" id="KAK9674023.1"/>
    </source>
</evidence>
<dbReference type="GO" id="GO:0008270">
    <property type="term" value="F:zinc ion binding"/>
    <property type="evidence" value="ECO:0007669"/>
    <property type="project" value="UniProtKB-KW"/>
</dbReference>
<evidence type="ECO:0000313" key="10">
    <source>
        <dbReference type="Proteomes" id="UP001443914"/>
    </source>
</evidence>
<evidence type="ECO:0000256" key="5">
    <source>
        <dbReference type="ARBA" id="ARBA00023242"/>
    </source>
</evidence>
<evidence type="ECO:0000256" key="4">
    <source>
        <dbReference type="ARBA" id="ARBA00022833"/>
    </source>
</evidence>
<dbReference type="Proteomes" id="UP001443914">
    <property type="component" value="Unassembled WGS sequence"/>
</dbReference>
<keyword evidence="10" id="KW-1185">Reference proteome</keyword>
<dbReference type="InterPro" id="IPR013087">
    <property type="entry name" value="Znf_C2H2_type"/>
</dbReference>
<dbReference type="Gene3D" id="3.30.160.60">
    <property type="entry name" value="Classic Zinc Finger"/>
    <property type="match status" value="1"/>
</dbReference>
<dbReference type="PROSITE" id="PS00028">
    <property type="entry name" value="ZINC_FINGER_C2H2_1"/>
    <property type="match status" value="1"/>
</dbReference>
<dbReference type="InterPro" id="IPR044246">
    <property type="entry name" value="ZFP3-like"/>
</dbReference>
<dbReference type="InterPro" id="IPR036236">
    <property type="entry name" value="Znf_C2H2_sf"/>
</dbReference>
<gene>
    <name evidence="9" type="ORF">RND81_12G205800</name>
</gene>
<keyword evidence="5" id="KW-0539">Nucleus</keyword>
<sequence>MAQNESINKIQESPNEKIDNTNNSLISLDLNLKYSPDNNELYEGEETEKTLSPNTNRVFSCNYCRRKFYSSQALGGHQNAHKRERTIAKRAMRIGVLSSQGHRHVSLASLPLHGTSSSNGYVASSRPSIAIQAHNGSMMMIMPHQQQSILPHQHVVRGGKFEGQNGYFVGGVPVYNTVPFWPGSFRRVNDDVDNDEVDCSTNTQIIDVNQFRKSDDSFPDLTLKL</sequence>
<keyword evidence="2" id="KW-0479">Metal-binding</keyword>
<dbReference type="FunFam" id="3.30.160.60:FF:001366">
    <property type="entry name" value="Zinc finger protein 2"/>
    <property type="match status" value="1"/>
</dbReference>
<evidence type="ECO:0000259" key="8">
    <source>
        <dbReference type="PROSITE" id="PS50157"/>
    </source>
</evidence>
<organism evidence="9 10">
    <name type="scientific">Saponaria officinalis</name>
    <name type="common">Common soapwort</name>
    <name type="synonym">Lychnis saponaria</name>
    <dbReference type="NCBI Taxonomy" id="3572"/>
    <lineage>
        <taxon>Eukaryota</taxon>
        <taxon>Viridiplantae</taxon>
        <taxon>Streptophyta</taxon>
        <taxon>Embryophyta</taxon>
        <taxon>Tracheophyta</taxon>
        <taxon>Spermatophyta</taxon>
        <taxon>Magnoliopsida</taxon>
        <taxon>eudicotyledons</taxon>
        <taxon>Gunneridae</taxon>
        <taxon>Pentapetalae</taxon>
        <taxon>Caryophyllales</taxon>
        <taxon>Caryophyllaceae</taxon>
        <taxon>Caryophylleae</taxon>
        <taxon>Saponaria</taxon>
    </lineage>
</organism>
<proteinExistence type="predicted"/>
<feature type="compositionally biased region" description="Polar residues" evidence="7">
    <location>
        <begin position="1"/>
        <end position="13"/>
    </location>
</feature>
<dbReference type="EMBL" id="JBDFQZ010000012">
    <property type="protein sequence ID" value="KAK9674023.1"/>
    <property type="molecule type" value="Genomic_DNA"/>
</dbReference>
<feature type="domain" description="C2H2-type" evidence="8">
    <location>
        <begin position="59"/>
        <end position="86"/>
    </location>
</feature>
<reference evidence="9" key="1">
    <citation type="submission" date="2024-03" db="EMBL/GenBank/DDBJ databases">
        <title>WGS assembly of Saponaria officinalis var. Norfolk2.</title>
        <authorList>
            <person name="Jenkins J."/>
            <person name="Shu S."/>
            <person name="Grimwood J."/>
            <person name="Barry K."/>
            <person name="Goodstein D."/>
            <person name="Schmutz J."/>
            <person name="Leebens-Mack J."/>
            <person name="Osbourn A."/>
        </authorList>
    </citation>
    <scope>NUCLEOTIDE SEQUENCE [LARGE SCALE GENOMIC DNA]</scope>
    <source>
        <strain evidence="9">JIC</strain>
    </source>
</reference>
<evidence type="ECO:0000256" key="2">
    <source>
        <dbReference type="ARBA" id="ARBA00022723"/>
    </source>
</evidence>
<dbReference type="PANTHER" id="PTHR47287">
    <property type="entry name" value="C2H2 AND C2HC ZINC FINGERS SUPERFAMILY PROTEIN"/>
    <property type="match status" value="1"/>
</dbReference>
<evidence type="ECO:0000256" key="7">
    <source>
        <dbReference type="SAM" id="MobiDB-lite"/>
    </source>
</evidence>
<dbReference type="GO" id="GO:0005634">
    <property type="term" value="C:nucleus"/>
    <property type="evidence" value="ECO:0007669"/>
    <property type="project" value="UniProtKB-SubCell"/>
</dbReference>
<dbReference type="GO" id="GO:0009788">
    <property type="term" value="P:negative regulation of abscisic acid-activated signaling pathway"/>
    <property type="evidence" value="ECO:0007669"/>
    <property type="project" value="InterPro"/>
</dbReference>
<dbReference type="PROSITE" id="PS50157">
    <property type="entry name" value="ZINC_FINGER_C2H2_2"/>
    <property type="match status" value="1"/>
</dbReference>
<accession>A0AAW1HD91</accession>
<comment type="subcellular location">
    <subcellularLocation>
        <location evidence="1">Nucleus</location>
    </subcellularLocation>
</comment>
<feature type="region of interest" description="Disordered" evidence="7">
    <location>
        <begin position="1"/>
        <end position="21"/>
    </location>
</feature>
<name>A0AAW1HD91_SAPOF</name>